<keyword evidence="2 7" id="KW-0963">Cytoplasm</keyword>
<dbReference type="HAMAP" id="MF_00444">
    <property type="entry name" value="ClpP"/>
    <property type="match status" value="1"/>
</dbReference>
<keyword evidence="3 7" id="KW-0645">Protease</keyword>
<dbReference type="EMBL" id="CP032419">
    <property type="protein sequence ID" value="AYC32837.1"/>
    <property type="molecule type" value="Genomic_DNA"/>
</dbReference>
<dbReference type="NCBIfam" id="NF009205">
    <property type="entry name" value="PRK12553.1"/>
    <property type="match status" value="1"/>
</dbReference>
<dbReference type="GO" id="GO:0009368">
    <property type="term" value="C:endopeptidase Clp complex"/>
    <property type="evidence" value="ECO:0007669"/>
    <property type="project" value="TreeGrafter"/>
</dbReference>
<dbReference type="Pfam" id="PF00574">
    <property type="entry name" value="CLP_protease"/>
    <property type="match status" value="1"/>
</dbReference>
<evidence type="ECO:0000256" key="2">
    <source>
        <dbReference type="ARBA" id="ARBA00022490"/>
    </source>
</evidence>
<feature type="active site" evidence="7 9">
    <location>
        <position position="139"/>
    </location>
</feature>
<dbReference type="GO" id="GO:0006515">
    <property type="term" value="P:protein quality control for misfolded or incompletely synthesized proteins"/>
    <property type="evidence" value="ECO:0007669"/>
    <property type="project" value="TreeGrafter"/>
</dbReference>
<dbReference type="InterPro" id="IPR029045">
    <property type="entry name" value="ClpP/crotonase-like_dom_sf"/>
</dbReference>
<evidence type="ECO:0000256" key="11">
    <source>
        <dbReference type="RuleBase" id="RU000550"/>
    </source>
</evidence>
<evidence type="ECO:0000256" key="3">
    <source>
        <dbReference type="ARBA" id="ARBA00022670"/>
    </source>
</evidence>
<dbReference type="RefSeq" id="WP_119893457.1">
    <property type="nucleotide sequence ID" value="NZ_CP032419.1"/>
</dbReference>
<dbReference type="Proteomes" id="UP000265560">
    <property type="component" value="Chromosome"/>
</dbReference>
<organism evidence="13 14">
    <name type="scientific">Pseudomonas cavernae</name>
    <dbReference type="NCBI Taxonomy" id="2320867"/>
    <lineage>
        <taxon>Bacteria</taxon>
        <taxon>Pseudomonadati</taxon>
        <taxon>Pseudomonadota</taxon>
        <taxon>Gammaproteobacteria</taxon>
        <taxon>Pseudomonadales</taxon>
        <taxon>Pseudomonadaceae</taxon>
        <taxon>Pseudomonas</taxon>
    </lineage>
</organism>
<dbReference type="GO" id="GO:0004252">
    <property type="term" value="F:serine-type endopeptidase activity"/>
    <property type="evidence" value="ECO:0007669"/>
    <property type="project" value="UniProtKB-UniRule"/>
</dbReference>
<dbReference type="PRINTS" id="PR00127">
    <property type="entry name" value="CLPPROTEASEP"/>
</dbReference>
<dbReference type="KEGG" id="pcav:D3880_10835"/>
<dbReference type="FunFam" id="3.90.226.10:FF:000001">
    <property type="entry name" value="ATP-dependent Clp protease proteolytic subunit"/>
    <property type="match status" value="1"/>
</dbReference>
<feature type="active site" description="Nucleophile" evidence="7">
    <location>
        <position position="114"/>
    </location>
</feature>
<dbReference type="PANTHER" id="PTHR10381:SF70">
    <property type="entry name" value="ATP-DEPENDENT CLP PROTEASE PROTEOLYTIC SUBUNIT"/>
    <property type="match status" value="1"/>
</dbReference>
<dbReference type="AlphaFoldDB" id="A0A385Z411"/>
<comment type="similarity">
    <text evidence="1 7 12">Belongs to the peptidase S14 family.</text>
</comment>
<dbReference type="SUPFAM" id="SSF52096">
    <property type="entry name" value="ClpP/crotonase"/>
    <property type="match status" value="1"/>
</dbReference>
<evidence type="ECO:0000256" key="1">
    <source>
        <dbReference type="ARBA" id="ARBA00007039"/>
    </source>
</evidence>
<dbReference type="InterPro" id="IPR001907">
    <property type="entry name" value="ClpP"/>
</dbReference>
<evidence type="ECO:0000313" key="14">
    <source>
        <dbReference type="Proteomes" id="UP000265560"/>
    </source>
</evidence>
<dbReference type="GO" id="GO:0051117">
    <property type="term" value="F:ATPase binding"/>
    <property type="evidence" value="ECO:0007669"/>
    <property type="project" value="TreeGrafter"/>
</dbReference>
<dbReference type="PROSITE" id="PS00381">
    <property type="entry name" value="CLP_PROTEASE_SER"/>
    <property type="match status" value="1"/>
</dbReference>
<dbReference type="EC" id="3.4.21.92" evidence="7 10"/>
<dbReference type="GO" id="GO:0004176">
    <property type="term" value="F:ATP-dependent peptidase activity"/>
    <property type="evidence" value="ECO:0007669"/>
    <property type="project" value="InterPro"/>
</dbReference>
<sequence length="213" mass="23595">MSRNPFMQQMPDIQAAGGLVPMVIEQSARGERAYDIYSRLLKERVIFLVGQVEDYMANLVVAQLLFLEAENPDKDIHLYINSPGGSVTAGMSIYDTMQFIKPDVSTICIGQACSMGALLLAGGAAGKRYCLPHSRMMIHQPLGGFQGQASDIEIHAREILTIRERLNKILADHTGQPIEVIARDTDRDNFMSGDDAVKYRLIDQVLSKRQLVG</sequence>
<evidence type="ECO:0000313" key="13">
    <source>
        <dbReference type="EMBL" id="AYC32837.1"/>
    </source>
</evidence>
<keyword evidence="14" id="KW-1185">Reference proteome</keyword>
<dbReference type="InterPro" id="IPR018215">
    <property type="entry name" value="ClpP_Ser_AS"/>
</dbReference>
<evidence type="ECO:0000256" key="6">
    <source>
        <dbReference type="ARBA" id="ARBA00034021"/>
    </source>
</evidence>
<gene>
    <name evidence="7 13" type="primary">clpP</name>
    <name evidence="13" type="ORF">D3880_10835</name>
</gene>
<comment type="function">
    <text evidence="7 11">Cleaves peptides in various proteins in a process that requires ATP hydrolysis. Has a chymotrypsin-like activity. Plays a major role in the degradation of misfolded proteins.</text>
</comment>
<evidence type="ECO:0000256" key="9">
    <source>
        <dbReference type="PROSITE-ProRule" id="PRU10086"/>
    </source>
</evidence>
<evidence type="ECO:0000256" key="4">
    <source>
        <dbReference type="ARBA" id="ARBA00022801"/>
    </source>
</evidence>
<keyword evidence="4 7" id="KW-0378">Hydrolase</keyword>
<evidence type="ECO:0000256" key="8">
    <source>
        <dbReference type="PROSITE-ProRule" id="PRU10085"/>
    </source>
</evidence>
<proteinExistence type="inferred from homology"/>
<dbReference type="Gene3D" id="3.90.226.10">
    <property type="entry name" value="2-enoyl-CoA Hydratase, Chain A, domain 1"/>
    <property type="match status" value="1"/>
</dbReference>
<evidence type="ECO:0000256" key="12">
    <source>
        <dbReference type="RuleBase" id="RU003567"/>
    </source>
</evidence>
<protein>
    <recommendedName>
        <fullName evidence="7 12">ATP-dependent Clp protease proteolytic subunit</fullName>
        <ecNumber evidence="7 10">3.4.21.92</ecNumber>
    </recommendedName>
    <alternativeName>
        <fullName evidence="7">Endopeptidase Clp</fullName>
    </alternativeName>
</protein>
<dbReference type="InterPro" id="IPR033135">
    <property type="entry name" value="ClpP_His_AS"/>
</dbReference>
<comment type="catalytic activity">
    <reaction evidence="6 7 9">
        <text>Hydrolysis of proteins to small peptides in the presence of ATP and magnesium. alpha-casein is the usual test substrate. In the absence of ATP, only oligopeptides shorter than five residues are hydrolyzed (such as succinyl-Leu-Tyr-|-NHMec, and Leu-Tyr-Leu-|-Tyr-Trp, in which cleavage of the -Tyr-|-Leu- and -Tyr-|-Trp bonds also occurs).</text>
        <dbReference type="EC" id="3.4.21.92"/>
    </reaction>
</comment>
<dbReference type="NCBIfam" id="NF001368">
    <property type="entry name" value="PRK00277.1"/>
    <property type="match status" value="1"/>
</dbReference>
<dbReference type="CDD" id="cd07017">
    <property type="entry name" value="S14_ClpP_2"/>
    <property type="match status" value="1"/>
</dbReference>
<keyword evidence="5 7" id="KW-0720">Serine protease</keyword>
<feature type="active site" evidence="8">
    <location>
        <position position="114"/>
    </location>
</feature>
<dbReference type="GO" id="GO:0005737">
    <property type="term" value="C:cytoplasm"/>
    <property type="evidence" value="ECO:0007669"/>
    <property type="project" value="UniProtKB-SubCell"/>
</dbReference>
<name>A0A385Z411_9PSED</name>
<reference evidence="14" key="1">
    <citation type="submission" date="2018-09" db="EMBL/GenBank/DDBJ databases">
        <authorList>
            <person name="Zhu H."/>
        </authorList>
    </citation>
    <scope>NUCLEOTIDE SEQUENCE [LARGE SCALE GENOMIC DNA]</scope>
    <source>
        <strain evidence="14">K2W31S-8</strain>
    </source>
</reference>
<dbReference type="OrthoDB" id="9802800at2"/>
<evidence type="ECO:0000256" key="7">
    <source>
        <dbReference type="HAMAP-Rule" id="MF_00444"/>
    </source>
</evidence>
<dbReference type="InterPro" id="IPR023562">
    <property type="entry name" value="ClpP/TepA"/>
</dbReference>
<evidence type="ECO:0000256" key="10">
    <source>
        <dbReference type="RuleBase" id="RU000549"/>
    </source>
</evidence>
<accession>A0A385Z411</accession>
<comment type="subcellular location">
    <subcellularLocation>
        <location evidence="7">Cytoplasm</location>
    </subcellularLocation>
</comment>
<dbReference type="PROSITE" id="PS00382">
    <property type="entry name" value="CLP_PROTEASE_HIS"/>
    <property type="match status" value="1"/>
</dbReference>
<dbReference type="PANTHER" id="PTHR10381">
    <property type="entry name" value="ATP-DEPENDENT CLP PROTEASE PROTEOLYTIC SUBUNIT"/>
    <property type="match status" value="1"/>
</dbReference>
<evidence type="ECO:0000256" key="5">
    <source>
        <dbReference type="ARBA" id="ARBA00022825"/>
    </source>
</evidence>
<dbReference type="NCBIfam" id="TIGR00493">
    <property type="entry name" value="clpP"/>
    <property type="match status" value="1"/>
</dbReference>
<comment type="subunit">
    <text evidence="7">Fourteen ClpP subunits assemble into 2 heptameric rings which stack back to back to give a disk-like structure with a central cavity, resembling the structure of eukaryotic proteasomes.</text>
</comment>